<gene>
    <name evidence="3" type="ORF">K7X08_006660</name>
</gene>
<feature type="compositionally biased region" description="Low complexity" evidence="1">
    <location>
        <begin position="1"/>
        <end position="15"/>
    </location>
</feature>
<sequence length="455" mass="51938">MSSSNKGGWKSSNSSAKQKGISETSTVDEINVGVGNLGFNSDQNDGWVVCAKKSKNKGGSSNSGKKPWIAQNLISESRGNKNSTWGHPDIIQKLGFRNNVGSSNSAANDDDVEACESDELDLLDDTAMRMNFRINDPERQWHCPACKGGSGAVVWFTGLLSLMSHTKTKCGKRIKLHRELAQLLEEELLQRGTSVVPPGEVYGKWDGIEVKDKEIVWPPMVIIMNTALKKDDNDKWIGMGNQELCDYFSSYAAIKNVKHSYGPRGHSGMSVLVFEATAVGYMEALHLSEQFSEKGRDRDAWECNPVRFIPGETHKLYGYMAKKRDMDNFNQHSHGKSRLKFEMKSFNENVRDAAMHMSEDNQQLVWFKKLTAKNQKKSKALEEILSLVNEKHRQTVEENKIIRLKTKMHYEQDKEEMEYQEQFFKDQFKMIYDARTAEEEKFENIQQEQSEMFKR</sequence>
<keyword evidence="4" id="KW-1185">Reference proteome</keyword>
<dbReference type="Gene3D" id="3.30.70.2890">
    <property type="entry name" value="XS domain"/>
    <property type="match status" value="1"/>
</dbReference>
<dbReference type="GO" id="GO:0031047">
    <property type="term" value="P:regulatory ncRNA-mediated gene silencing"/>
    <property type="evidence" value="ECO:0007669"/>
    <property type="project" value="InterPro"/>
</dbReference>
<reference evidence="4" key="1">
    <citation type="journal article" date="2023" name="Proc. Natl. Acad. Sci. U.S.A.">
        <title>Genomic and structural basis for evolution of tropane alkaloid biosynthesis.</title>
        <authorList>
            <person name="Wanga Y.-J."/>
            <person name="Taina T."/>
            <person name="Yua J.-Y."/>
            <person name="Lia J."/>
            <person name="Xua B."/>
            <person name="Chenc J."/>
            <person name="D'Auriad J.C."/>
            <person name="Huanga J.-P."/>
            <person name="Huanga S.-X."/>
        </authorList>
    </citation>
    <scope>NUCLEOTIDE SEQUENCE [LARGE SCALE GENOMIC DNA]</scope>
    <source>
        <strain evidence="4">cv. KIB-2019</strain>
    </source>
</reference>
<feature type="domain" description="XS" evidence="2">
    <location>
        <begin position="212"/>
        <end position="327"/>
    </location>
</feature>
<dbReference type="InterPro" id="IPR005380">
    <property type="entry name" value="XS_domain"/>
</dbReference>
<dbReference type="Pfam" id="PF03468">
    <property type="entry name" value="XS"/>
    <property type="match status" value="1"/>
</dbReference>
<dbReference type="InterPro" id="IPR044287">
    <property type="entry name" value="SGS3"/>
</dbReference>
<accession>A0A9Q1N048</accession>
<dbReference type="PANTHER" id="PTHR46602:SF1">
    <property type="entry name" value="PROTEIN SUPPRESSOR OF GENE SILENCING 3"/>
    <property type="match status" value="1"/>
</dbReference>
<evidence type="ECO:0000313" key="4">
    <source>
        <dbReference type="Proteomes" id="UP001152561"/>
    </source>
</evidence>
<name>A0A9Q1N048_9SOLA</name>
<dbReference type="AlphaFoldDB" id="A0A9Q1N048"/>
<protein>
    <recommendedName>
        <fullName evidence="2">XS domain-containing protein</fullName>
    </recommendedName>
</protein>
<dbReference type="Proteomes" id="UP001152561">
    <property type="component" value="Unassembled WGS sequence"/>
</dbReference>
<evidence type="ECO:0000256" key="1">
    <source>
        <dbReference type="SAM" id="MobiDB-lite"/>
    </source>
</evidence>
<proteinExistence type="predicted"/>
<evidence type="ECO:0000259" key="2">
    <source>
        <dbReference type="Pfam" id="PF03468"/>
    </source>
</evidence>
<comment type="caution">
    <text evidence="3">The sequence shown here is derived from an EMBL/GenBank/DDBJ whole genome shotgun (WGS) entry which is preliminary data.</text>
</comment>
<organism evidence="3 4">
    <name type="scientific">Anisodus acutangulus</name>
    <dbReference type="NCBI Taxonomy" id="402998"/>
    <lineage>
        <taxon>Eukaryota</taxon>
        <taxon>Viridiplantae</taxon>
        <taxon>Streptophyta</taxon>
        <taxon>Embryophyta</taxon>
        <taxon>Tracheophyta</taxon>
        <taxon>Spermatophyta</taxon>
        <taxon>Magnoliopsida</taxon>
        <taxon>eudicotyledons</taxon>
        <taxon>Gunneridae</taxon>
        <taxon>Pentapetalae</taxon>
        <taxon>asterids</taxon>
        <taxon>lamiids</taxon>
        <taxon>Solanales</taxon>
        <taxon>Solanaceae</taxon>
        <taxon>Solanoideae</taxon>
        <taxon>Hyoscyameae</taxon>
        <taxon>Anisodus</taxon>
    </lineage>
</organism>
<feature type="region of interest" description="Disordered" evidence="1">
    <location>
        <begin position="1"/>
        <end position="26"/>
    </location>
</feature>
<dbReference type="EMBL" id="JAJAGQ010000002">
    <property type="protein sequence ID" value="KAJ8570083.1"/>
    <property type="molecule type" value="Genomic_DNA"/>
</dbReference>
<dbReference type="PANTHER" id="PTHR46602">
    <property type="entry name" value="PROTEIN SUPPRESSOR OF GENE SILENCING 3"/>
    <property type="match status" value="1"/>
</dbReference>
<dbReference type="InterPro" id="IPR038588">
    <property type="entry name" value="XS_domain_sf"/>
</dbReference>
<evidence type="ECO:0000313" key="3">
    <source>
        <dbReference type="EMBL" id="KAJ8570083.1"/>
    </source>
</evidence>
<dbReference type="OrthoDB" id="1936239at2759"/>
<dbReference type="GO" id="GO:0051607">
    <property type="term" value="P:defense response to virus"/>
    <property type="evidence" value="ECO:0007669"/>
    <property type="project" value="InterPro"/>
</dbReference>